<sequence length="317" mass="36593">MQEMAIDQSMHDVSNQFRPWIDLPCDILSAIVDRLPLIDLLSFRGTCKDFRSVSAGVSAQIQSSLSPWILLFNENDRSECIFYNDLESKTYKRNIPDLEGVNCLASYQGWLLLFKDGSVFFFCPFSLAKISLPDFPHDRFDDHVASFSDVPTSPDCIVSVINRADEATVEVHVISKGETSWTRHVVANNKGPIIGATFVGKKRTFHYLDNANSLLTFSVNENKWKPYRMVESKDIDVTLPYYIVEDVLLKNVDYFRRVLGVEDDEDLVVFGFTYQNYWGGLVAVFLNEFNMIPDSKRMRRAVWIQPRFFEADRNHHW</sequence>
<accession>A0ACB8Y500</accession>
<evidence type="ECO:0000313" key="2">
    <source>
        <dbReference type="Proteomes" id="UP001055879"/>
    </source>
</evidence>
<evidence type="ECO:0000313" key="1">
    <source>
        <dbReference type="EMBL" id="KAI3678857.1"/>
    </source>
</evidence>
<proteinExistence type="predicted"/>
<gene>
    <name evidence="1" type="ORF">L6452_38161</name>
</gene>
<reference evidence="2" key="1">
    <citation type="journal article" date="2022" name="Mol. Ecol. Resour.">
        <title>The genomes of chicory, endive, great burdock and yacon provide insights into Asteraceae palaeo-polyploidization history and plant inulin production.</title>
        <authorList>
            <person name="Fan W."/>
            <person name="Wang S."/>
            <person name="Wang H."/>
            <person name="Wang A."/>
            <person name="Jiang F."/>
            <person name="Liu H."/>
            <person name="Zhao H."/>
            <person name="Xu D."/>
            <person name="Zhang Y."/>
        </authorList>
    </citation>
    <scope>NUCLEOTIDE SEQUENCE [LARGE SCALE GENOMIC DNA]</scope>
    <source>
        <strain evidence="2">cv. Niubang</strain>
    </source>
</reference>
<dbReference type="Proteomes" id="UP001055879">
    <property type="component" value="Linkage Group LG14"/>
</dbReference>
<comment type="caution">
    <text evidence="1">The sequence shown here is derived from an EMBL/GenBank/DDBJ whole genome shotgun (WGS) entry which is preliminary data.</text>
</comment>
<organism evidence="1 2">
    <name type="scientific">Arctium lappa</name>
    <name type="common">Greater burdock</name>
    <name type="synonym">Lappa major</name>
    <dbReference type="NCBI Taxonomy" id="4217"/>
    <lineage>
        <taxon>Eukaryota</taxon>
        <taxon>Viridiplantae</taxon>
        <taxon>Streptophyta</taxon>
        <taxon>Embryophyta</taxon>
        <taxon>Tracheophyta</taxon>
        <taxon>Spermatophyta</taxon>
        <taxon>Magnoliopsida</taxon>
        <taxon>eudicotyledons</taxon>
        <taxon>Gunneridae</taxon>
        <taxon>Pentapetalae</taxon>
        <taxon>asterids</taxon>
        <taxon>campanulids</taxon>
        <taxon>Asterales</taxon>
        <taxon>Asteraceae</taxon>
        <taxon>Carduoideae</taxon>
        <taxon>Cardueae</taxon>
        <taxon>Arctiinae</taxon>
        <taxon>Arctium</taxon>
    </lineage>
</organism>
<protein>
    <submittedName>
        <fullName evidence="1">Uncharacterized protein</fullName>
    </submittedName>
</protein>
<keyword evidence="2" id="KW-1185">Reference proteome</keyword>
<reference evidence="1 2" key="2">
    <citation type="journal article" date="2022" name="Mol. Ecol. Resour.">
        <title>The genomes of chicory, endive, great burdock and yacon provide insights into Asteraceae paleo-polyploidization history and plant inulin production.</title>
        <authorList>
            <person name="Fan W."/>
            <person name="Wang S."/>
            <person name="Wang H."/>
            <person name="Wang A."/>
            <person name="Jiang F."/>
            <person name="Liu H."/>
            <person name="Zhao H."/>
            <person name="Xu D."/>
            <person name="Zhang Y."/>
        </authorList>
    </citation>
    <scope>NUCLEOTIDE SEQUENCE [LARGE SCALE GENOMIC DNA]</scope>
    <source>
        <strain evidence="2">cv. Niubang</strain>
    </source>
</reference>
<dbReference type="EMBL" id="CM042060">
    <property type="protein sequence ID" value="KAI3678857.1"/>
    <property type="molecule type" value="Genomic_DNA"/>
</dbReference>
<name>A0ACB8Y500_ARCLA</name>